<proteinExistence type="predicted"/>
<evidence type="ECO:0000313" key="8">
    <source>
        <dbReference type="EMBL" id="XAH76131.1"/>
    </source>
</evidence>
<evidence type="ECO:0000259" key="7">
    <source>
        <dbReference type="Pfam" id="PF02687"/>
    </source>
</evidence>
<dbReference type="Proteomes" id="UP001451571">
    <property type="component" value="Chromosome"/>
</dbReference>
<keyword evidence="3 6" id="KW-0812">Transmembrane</keyword>
<dbReference type="PANTHER" id="PTHR46795">
    <property type="entry name" value="ABC TRANSPORTER PERMEASE-RELATED-RELATED"/>
    <property type="match status" value="1"/>
</dbReference>
<feature type="transmembrane region" description="Helical" evidence="6">
    <location>
        <begin position="110"/>
        <end position="133"/>
    </location>
</feature>
<feature type="transmembrane region" description="Helical" evidence="6">
    <location>
        <begin position="239"/>
        <end position="259"/>
    </location>
</feature>
<reference evidence="8 9" key="1">
    <citation type="submission" date="2024-02" db="EMBL/GenBank/DDBJ databases">
        <title>Bacterial strain from lacustrine sediment.</title>
        <authorList>
            <person name="Petit C."/>
            <person name="Fadhlaoui K."/>
        </authorList>
    </citation>
    <scope>NUCLEOTIDE SEQUENCE [LARGE SCALE GENOMIC DNA]</scope>
    <source>
        <strain evidence="8 9">IPX-CK</strain>
    </source>
</reference>
<feature type="transmembrane region" description="Helical" evidence="6">
    <location>
        <begin position="573"/>
        <end position="597"/>
    </location>
</feature>
<evidence type="ECO:0000256" key="5">
    <source>
        <dbReference type="ARBA" id="ARBA00023136"/>
    </source>
</evidence>
<feature type="transmembrane region" description="Helical" evidence="6">
    <location>
        <begin position="155"/>
        <end position="177"/>
    </location>
</feature>
<dbReference type="InterPro" id="IPR052536">
    <property type="entry name" value="ABC-4_Integral_Memb_Prot"/>
</dbReference>
<gene>
    <name evidence="8" type="ORF">V6984_10345</name>
</gene>
<evidence type="ECO:0000256" key="3">
    <source>
        <dbReference type="ARBA" id="ARBA00022692"/>
    </source>
</evidence>
<keyword evidence="4 6" id="KW-1133">Transmembrane helix</keyword>
<dbReference type="InterPro" id="IPR003838">
    <property type="entry name" value="ABC3_permease_C"/>
</dbReference>
<feature type="transmembrane region" description="Helical" evidence="6">
    <location>
        <begin position="198"/>
        <end position="219"/>
    </location>
</feature>
<dbReference type="EMBL" id="CP146256">
    <property type="protein sequence ID" value="XAH76131.1"/>
    <property type="molecule type" value="Genomic_DNA"/>
</dbReference>
<feature type="transmembrane region" description="Helical" evidence="6">
    <location>
        <begin position="283"/>
        <end position="304"/>
    </location>
</feature>
<organism evidence="8 9">
    <name type="scientific">Kineothrix sedimenti</name>
    <dbReference type="NCBI Taxonomy" id="3123317"/>
    <lineage>
        <taxon>Bacteria</taxon>
        <taxon>Bacillati</taxon>
        <taxon>Bacillota</taxon>
        <taxon>Clostridia</taxon>
        <taxon>Lachnospirales</taxon>
        <taxon>Lachnospiraceae</taxon>
        <taxon>Kineothrix</taxon>
    </lineage>
</organism>
<dbReference type="RefSeq" id="WP_342759703.1">
    <property type="nucleotide sequence ID" value="NZ_CP146256.1"/>
</dbReference>
<evidence type="ECO:0000256" key="1">
    <source>
        <dbReference type="ARBA" id="ARBA00004651"/>
    </source>
</evidence>
<evidence type="ECO:0000256" key="6">
    <source>
        <dbReference type="SAM" id="Phobius"/>
    </source>
</evidence>
<evidence type="ECO:0000313" key="9">
    <source>
        <dbReference type="Proteomes" id="UP001451571"/>
    </source>
</evidence>
<name>A0ABZ3F0U6_9FIRM</name>
<keyword evidence="2" id="KW-1003">Cell membrane</keyword>
<accession>A0ABZ3F0U6</accession>
<keyword evidence="9" id="KW-1185">Reference proteome</keyword>
<feature type="domain" description="ABC3 transporter permease C-terminal" evidence="7">
    <location>
        <begin position="60"/>
        <end position="181"/>
    </location>
</feature>
<comment type="subcellular location">
    <subcellularLocation>
        <location evidence="1">Cell membrane</location>
        <topology evidence="1">Multi-pass membrane protein</topology>
    </subcellularLocation>
</comment>
<evidence type="ECO:0000256" key="4">
    <source>
        <dbReference type="ARBA" id="ARBA00022989"/>
    </source>
</evidence>
<evidence type="ECO:0000256" key="2">
    <source>
        <dbReference type="ARBA" id="ARBA00022475"/>
    </source>
</evidence>
<feature type="transmembrane region" description="Helical" evidence="6">
    <location>
        <begin position="634"/>
        <end position="655"/>
    </location>
</feature>
<dbReference type="Pfam" id="PF02687">
    <property type="entry name" value="FtsX"/>
    <property type="match status" value="1"/>
</dbReference>
<protein>
    <submittedName>
        <fullName evidence="8">ABC transporter permease</fullName>
    </submittedName>
</protein>
<dbReference type="PANTHER" id="PTHR46795:SF3">
    <property type="entry name" value="ABC TRANSPORTER PERMEASE"/>
    <property type="match status" value="1"/>
</dbReference>
<feature type="transmembrane region" description="Helical" evidence="6">
    <location>
        <begin position="59"/>
        <end position="82"/>
    </location>
</feature>
<keyword evidence="5 6" id="KW-0472">Membrane</keyword>
<feature type="transmembrane region" description="Helical" evidence="6">
    <location>
        <begin position="21"/>
        <end position="39"/>
    </location>
</feature>
<sequence length="700" mass="80059">MTTMKELEQKLQLADYKQARIYLFCNFIALMLISAYSVMMLSPTVLNVLPEGGDSRKQMIMIFVLTLFGCTVFTVYAASLFFRKKSGQLGILMAMGASRKALKPGLFKEVLTLSSFSSLAGIAAGFPFVWILWNCFRLFVVDSAEMKLRFNLKCLLIAFVFAFIVILFACITAGQYLKRTNIIDIIQEEHRNEPVKELGRWCGPMGLLLLFAGGVSGYLAPGLYISVFSAYPSALINLFYIPVFIGLYMVMLHTVVYGWRSRKKEPYKNIISRSMMKFQGKQTVNNLLVSTVLIAGACFAVFYIPMLATGQLTGVKARPYDYMFHYRSDQNVPERLDIENMASRYDIMTKDWGECEYITLGIDGNIRVEEANGHFHLEYRTLLQQGKFLAETDYNHMTGQNVDVLSGTYLAVSNTAETGTYWLQTDAKVFTNMVNRQVLNTQFAGMVHYDMLTDQIGYYVLDDKDYREAAAGLSDEWKGMIMIFNVEGADNYAFANEFFRTFVSSFDSSCELPAYYDTVTKISENERGEIYWGDTGQMTKISFQHPDSSDFRAYWTYMPKFRILDYNDFLRNFAVYLMVFLFIFIVCILSALIISYTRCQTIAINNRYVFDDLKRLGASPEFLTKEVKMQCQKVFRTPSVVGISTMFLLYCMLMYANDGKFSVDEMVGLLVCGAVLMIVILIIYFVYRKTVIIIKKQLEI</sequence>
<feature type="transmembrane region" description="Helical" evidence="6">
    <location>
        <begin position="667"/>
        <end position="687"/>
    </location>
</feature>